<accession>A0A9W8E5A2</accession>
<organism evidence="2 3">
    <name type="scientific">Dispira parvispora</name>
    <dbReference type="NCBI Taxonomy" id="1520584"/>
    <lineage>
        <taxon>Eukaryota</taxon>
        <taxon>Fungi</taxon>
        <taxon>Fungi incertae sedis</taxon>
        <taxon>Zoopagomycota</taxon>
        <taxon>Kickxellomycotina</taxon>
        <taxon>Dimargaritomycetes</taxon>
        <taxon>Dimargaritales</taxon>
        <taxon>Dimargaritaceae</taxon>
        <taxon>Dispira</taxon>
    </lineage>
</organism>
<reference evidence="2" key="1">
    <citation type="submission" date="2022-07" db="EMBL/GenBank/DDBJ databases">
        <title>Phylogenomic reconstructions and comparative analyses of Kickxellomycotina fungi.</title>
        <authorList>
            <person name="Reynolds N.K."/>
            <person name="Stajich J.E."/>
            <person name="Barry K."/>
            <person name="Grigoriev I.V."/>
            <person name="Crous P."/>
            <person name="Smith M.E."/>
        </authorList>
    </citation>
    <scope>NUCLEOTIDE SEQUENCE</scope>
    <source>
        <strain evidence="2">RSA 1196</strain>
    </source>
</reference>
<dbReference type="Proteomes" id="UP001150925">
    <property type="component" value="Unassembled WGS sequence"/>
</dbReference>
<keyword evidence="3" id="KW-1185">Reference proteome</keyword>
<dbReference type="EMBL" id="JANBPY010001568">
    <property type="protein sequence ID" value="KAJ1959517.1"/>
    <property type="molecule type" value="Genomic_DNA"/>
</dbReference>
<comment type="caution">
    <text evidence="2">The sequence shown here is derived from an EMBL/GenBank/DDBJ whole genome shotgun (WGS) entry which is preliminary data.</text>
</comment>
<protein>
    <submittedName>
        <fullName evidence="2">Uncharacterized protein</fullName>
    </submittedName>
</protein>
<keyword evidence="1" id="KW-0732">Signal</keyword>
<feature type="signal peptide" evidence="1">
    <location>
        <begin position="1"/>
        <end position="22"/>
    </location>
</feature>
<evidence type="ECO:0000313" key="2">
    <source>
        <dbReference type="EMBL" id="KAJ1959517.1"/>
    </source>
</evidence>
<gene>
    <name evidence="2" type="ORF">IWQ62_004581</name>
</gene>
<evidence type="ECO:0000313" key="3">
    <source>
        <dbReference type="Proteomes" id="UP001150925"/>
    </source>
</evidence>
<name>A0A9W8E5A2_9FUNG</name>
<proteinExistence type="predicted"/>
<sequence length="167" mass="17245">MRSVTVMSVALLAMAMVSSSFALPTVQDAVAKPYPEAAPLPGKGLPNEPSYPNVPSPPIEIPAGQPEIPHSLNLVDLTAQIQLDLSVLGLVDLNLSTCTVVGLGVNNELLFTKTIAQLGISLGTTIDLNVDLQAAVGADLALLDQLVTLAVDVQVGADVYVAKIPLA</sequence>
<dbReference type="OrthoDB" id="5647765at2759"/>
<feature type="chain" id="PRO_5040967731" evidence="1">
    <location>
        <begin position="23"/>
        <end position="167"/>
    </location>
</feature>
<dbReference type="AlphaFoldDB" id="A0A9W8E5A2"/>
<evidence type="ECO:0000256" key="1">
    <source>
        <dbReference type="SAM" id="SignalP"/>
    </source>
</evidence>